<dbReference type="Pfam" id="PF10908">
    <property type="entry name" value="Tlde1_dom"/>
    <property type="match status" value="1"/>
</dbReference>
<dbReference type="AlphaFoldDB" id="G4QDA1"/>
<dbReference type="EMBL" id="CP003059">
    <property type="protein sequence ID" value="AEP35918.1"/>
    <property type="molecule type" value="Genomic_DNA"/>
</dbReference>
<evidence type="ECO:0000313" key="3">
    <source>
        <dbReference type="Proteomes" id="UP000009284"/>
    </source>
</evidence>
<protein>
    <recommendedName>
        <fullName evidence="1">Tlde1 domain-containing protein</fullName>
    </recommendedName>
</protein>
<dbReference type="Proteomes" id="UP000009284">
    <property type="component" value="Chromosome"/>
</dbReference>
<name>G4QDA1_TAYAM</name>
<evidence type="ECO:0000313" key="2">
    <source>
        <dbReference type="EMBL" id="AEP35918.1"/>
    </source>
</evidence>
<dbReference type="RefSeq" id="WP_014110817.1">
    <property type="nucleotide sequence ID" value="NC_016043.1"/>
</dbReference>
<dbReference type="OrthoDB" id="3034895at2"/>
<evidence type="ECO:0000259" key="1">
    <source>
        <dbReference type="Pfam" id="PF10908"/>
    </source>
</evidence>
<sequence length="167" mass="18995">MLICRFEINNSKKSAKLICPGIGTFDAFTGMDPYTNRLECAHITYAPIPPGSYWIVDRPLGHYKETLKYFGINPKPTLKDDWFALFRVDNKIDDFTTYNSNERSLFRLHPKVGSGVSLGCITLTYKSQFDFLRAKLLNQEPMNIPSTSIRTYGIILVRALDSINSVC</sequence>
<accession>G4QDA1</accession>
<dbReference type="eggNOG" id="ENOG502ZCJ5">
    <property type="taxonomic scope" value="Bacteria"/>
</dbReference>
<dbReference type="HOGENOM" id="CLU_117116_0_0_4"/>
<reference evidence="2 3" key="2">
    <citation type="journal article" date="2012" name="PLoS ONE">
        <title>Genomic characterization of the taylorella genus.</title>
        <authorList>
            <person name="Hebert L."/>
            <person name="Moumen B."/>
            <person name="Pons N."/>
            <person name="Duquesne F."/>
            <person name="Breuil M.F."/>
            <person name="Goux D."/>
            <person name="Batto J.M."/>
            <person name="Laugier C."/>
            <person name="Renault P."/>
            <person name="Petry S."/>
        </authorList>
    </citation>
    <scope>NUCLEOTIDE SEQUENCE [LARGE SCALE GENOMIC DNA]</scope>
    <source>
        <strain evidence="2 3">MCE3</strain>
    </source>
</reference>
<dbReference type="InterPro" id="IPR021225">
    <property type="entry name" value="Tlde1_dom"/>
</dbReference>
<organism evidence="2 3">
    <name type="scientific">Taylorella asinigenitalis (strain MCE3)</name>
    <dbReference type="NCBI Taxonomy" id="1008459"/>
    <lineage>
        <taxon>Bacteria</taxon>
        <taxon>Pseudomonadati</taxon>
        <taxon>Pseudomonadota</taxon>
        <taxon>Betaproteobacteria</taxon>
        <taxon>Burkholderiales</taxon>
        <taxon>Alcaligenaceae</taxon>
        <taxon>Taylorella</taxon>
    </lineage>
</organism>
<proteinExistence type="predicted"/>
<gene>
    <name evidence="2" type="ordered locus">TASI_0127</name>
</gene>
<feature type="domain" description="Tlde1" evidence="1">
    <location>
        <begin position="24"/>
        <end position="146"/>
    </location>
</feature>
<keyword evidence="3" id="KW-1185">Reference proteome</keyword>
<reference key="1">
    <citation type="submission" date="2011-09" db="EMBL/GenBank/DDBJ databases">
        <title>Genomic characterization of the Taylorella genus.</title>
        <authorList>
            <person name="Hebert L."/>
            <person name="Moumen B."/>
            <person name="Pons N."/>
            <person name="Duquesne F."/>
            <person name="Breuil M.-F."/>
            <person name="Goux D."/>
            <person name="Batto J.-M."/>
            <person name="Renault P."/>
            <person name="Laugier C."/>
            <person name="Petry S."/>
        </authorList>
    </citation>
    <scope>NUCLEOTIDE SEQUENCE</scope>
    <source>
        <strain>MCE3</strain>
    </source>
</reference>
<dbReference type="KEGG" id="tas:TASI_0127"/>